<dbReference type="EMBL" id="LT838272">
    <property type="protein sequence ID" value="SMB96491.1"/>
    <property type="molecule type" value="Genomic_DNA"/>
</dbReference>
<proteinExistence type="predicted"/>
<gene>
    <name evidence="2" type="ORF">SAMN00808754_1503</name>
</gene>
<protein>
    <submittedName>
        <fullName evidence="2">Putative Flp pilus-assembly TadE/G-like</fullName>
    </submittedName>
</protein>
<accession>A0A1W1VTQ8</accession>
<sequence length="241" mass="26334">MVMLWAAAWVICLMGMAALVLDLGRVMAVKEQLQTSVDAGSLAASMHGIRYVKVLVPDRWKRVCDICCGEKGCYCCNCQYYRLSDYLAEGRKDYVWDRSGWYRMAGCGSCGRCCRVYCGRPQVVEQWVQFPGDTVAVARQVVELNLPDDMKPPAGGGVSSVAVEVHSGVAEKQSEYATHSDPLAPSVVVKAAGWMRSLLAGGLWKVDRLEVQSCGQSGVFFLKLGRSGQQTANLNPRPEPG</sequence>
<evidence type="ECO:0000313" key="3">
    <source>
        <dbReference type="Proteomes" id="UP000192569"/>
    </source>
</evidence>
<dbReference type="Pfam" id="PF13400">
    <property type="entry name" value="Tad"/>
    <property type="match status" value="1"/>
</dbReference>
<reference evidence="2 3" key="1">
    <citation type="submission" date="2017-04" db="EMBL/GenBank/DDBJ databases">
        <authorList>
            <person name="Afonso C.L."/>
            <person name="Miller P.J."/>
            <person name="Scott M.A."/>
            <person name="Spackman E."/>
            <person name="Goraichik I."/>
            <person name="Dimitrov K.M."/>
            <person name="Suarez D.L."/>
            <person name="Swayne D.E."/>
        </authorList>
    </citation>
    <scope>NUCLEOTIDE SEQUENCE [LARGE SCALE GENOMIC DNA]</scope>
    <source>
        <strain evidence="2 3">ToBE</strain>
    </source>
</reference>
<evidence type="ECO:0000259" key="1">
    <source>
        <dbReference type="Pfam" id="PF13400"/>
    </source>
</evidence>
<keyword evidence="3" id="KW-1185">Reference proteome</keyword>
<dbReference type="InterPro" id="IPR028087">
    <property type="entry name" value="Tad_N"/>
</dbReference>
<dbReference type="AlphaFoldDB" id="A0A1W1VTQ8"/>
<evidence type="ECO:0000313" key="2">
    <source>
        <dbReference type="EMBL" id="SMB96491.1"/>
    </source>
</evidence>
<dbReference type="STRING" id="698762.SAMN00808754_1503"/>
<name>A0A1W1VTQ8_9FIRM</name>
<dbReference type="Proteomes" id="UP000192569">
    <property type="component" value="Chromosome I"/>
</dbReference>
<feature type="domain" description="Putative Flp pilus-assembly TadG-like N-terminal" evidence="1">
    <location>
        <begin position="2"/>
        <end position="44"/>
    </location>
</feature>
<organism evidence="2 3">
    <name type="scientific">Thermanaeromonas toyohensis ToBE</name>
    <dbReference type="NCBI Taxonomy" id="698762"/>
    <lineage>
        <taxon>Bacteria</taxon>
        <taxon>Bacillati</taxon>
        <taxon>Bacillota</taxon>
        <taxon>Clostridia</taxon>
        <taxon>Neomoorellales</taxon>
        <taxon>Neomoorellaceae</taxon>
        <taxon>Thermanaeromonas</taxon>
    </lineage>
</organism>